<dbReference type="EMBL" id="JQCR01000002">
    <property type="protein sequence ID" value="KGE20620.1"/>
    <property type="molecule type" value="Genomic_DNA"/>
</dbReference>
<accession>A0A098MDH2</accession>
<dbReference type="Proteomes" id="UP000029734">
    <property type="component" value="Unassembled WGS sequence"/>
</dbReference>
<dbReference type="eggNOG" id="ENOG5033DP1">
    <property type="taxonomic scope" value="Bacteria"/>
</dbReference>
<proteinExistence type="predicted"/>
<dbReference type="AlphaFoldDB" id="A0A098MDH2"/>
<dbReference type="OrthoDB" id="1955612at2"/>
<reference evidence="1 2" key="2">
    <citation type="submission" date="2014-10" db="EMBL/GenBank/DDBJ databases">
        <title>Comparative genomics of the Paenibacillus odorifer group.</title>
        <authorList>
            <person name="Tsai Y.-C."/>
            <person name="Martin N."/>
            <person name="Korlach J."/>
            <person name="Wiedmann M."/>
        </authorList>
    </citation>
    <scope>NUCLEOTIDE SEQUENCE [LARGE SCALE GENOMIC DNA]</scope>
    <source>
        <strain evidence="1 2">DSM 18334</strain>
    </source>
</reference>
<protein>
    <submittedName>
        <fullName evidence="1">Prophage protein</fullName>
    </submittedName>
</protein>
<dbReference type="STRING" id="268407.PWYN_15680"/>
<comment type="caution">
    <text evidence="1">The sequence shown here is derived from an EMBL/GenBank/DDBJ whole genome shotgun (WGS) entry which is preliminary data.</text>
</comment>
<name>A0A098MDH2_9BACL</name>
<keyword evidence="2" id="KW-1185">Reference proteome</keyword>
<dbReference type="RefSeq" id="WP_036653074.1">
    <property type="nucleotide sequence ID" value="NZ_JQCR01000002.1"/>
</dbReference>
<sequence>MSKFIETTYGNKKEILKFPDHYVAVAITVSNAGVTANADGKKIVRAGTILGGGILADDTVLAVKATTTTGVSNAEGVLLNDTDVTSGPAPGALVLHGFINKNKIPTAPTAEEIVALKQIAFID</sequence>
<evidence type="ECO:0000313" key="1">
    <source>
        <dbReference type="EMBL" id="KGE20620.1"/>
    </source>
</evidence>
<reference evidence="1 2" key="1">
    <citation type="submission" date="2014-08" db="EMBL/GenBank/DDBJ databases">
        <authorList>
            <person name="den Bakker H.C."/>
        </authorList>
    </citation>
    <scope>NUCLEOTIDE SEQUENCE [LARGE SCALE GENOMIC DNA]</scope>
    <source>
        <strain evidence="1 2">DSM 18334</strain>
    </source>
</reference>
<gene>
    <name evidence="1" type="ORF">PWYN_15680</name>
</gene>
<organism evidence="1 2">
    <name type="scientific">Paenibacillus wynnii</name>
    <dbReference type="NCBI Taxonomy" id="268407"/>
    <lineage>
        <taxon>Bacteria</taxon>
        <taxon>Bacillati</taxon>
        <taxon>Bacillota</taxon>
        <taxon>Bacilli</taxon>
        <taxon>Bacillales</taxon>
        <taxon>Paenibacillaceae</taxon>
        <taxon>Paenibacillus</taxon>
    </lineage>
</organism>
<evidence type="ECO:0000313" key="2">
    <source>
        <dbReference type="Proteomes" id="UP000029734"/>
    </source>
</evidence>